<feature type="region of interest" description="Disordered" evidence="3">
    <location>
        <begin position="103"/>
        <end position="214"/>
    </location>
</feature>
<dbReference type="GO" id="GO:0007015">
    <property type="term" value="P:actin filament organization"/>
    <property type="evidence" value="ECO:0007669"/>
    <property type="project" value="TreeGrafter"/>
</dbReference>
<feature type="compositionally biased region" description="Low complexity" evidence="3">
    <location>
        <begin position="172"/>
        <end position="197"/>
    </location>
</feature>
<dbReference type="PANTHER" id="PTHR10407">
    <property type="entry name" value="HUNTINGTIN INTERACTING PROTEIN 1"/>
    <property type="match status" value="1"/>
</dbReference>
<dbReference type="InterPro" id="IPR002558">
    <property type="entry name" value="ILWEQ_dom"/>
</dbReference>
<dbReference type="Pfam" id="PF01608">
    <property type="entry name" value="I_LWEQ"/>
    <property type="match status" value="1"/>
</dbReference>
<dbReference type="GO" id="GO:0080025">
    <property type="term" value="F:phosphatidylinositol-3,5-bisphosphate binding"/>
    <property type="evidence" value="ECO:0007669"/>
    <property type="project" value="TreeGrafter"/>
</dbReference>
<protein>
    <recommendedName>
        <fullName evidence="4">I/LWEQ domain-containing protein</fullName>
    </recommendedName>
</protein>
<feature type="domain" description="I/LWEQ" evidence="4">
    <location>
        <begin position="547"/>
        <end position="789"/>
    </location>
</feature>
<dbReference type="EMBL" id="GL832989">
    <property type="protein sequence ID" value="EGD79959.1"/>
    <property type="molecule type" value="Genomic_DNA"/>
</dbReference>
<accession>F2UQQ4</accession>
<dbReference type="GO" id="GO:0043325">
    <property type="term" value="F:phosphatidylinositol-3,4-bisphosphate binding"/>
    <property type="evidence" value="ECO:0007669"/>
    <property type="project" value="TreeGrafter"/>
</dbReference>
<dbReference type="RefSeq" id="XP_004988580.1">
    <property type="nucleotide sequence ID" value="XM_004988523.1"/>
</dbReference>
<comment type="subcellular location">
    <subcellularLocation>
        <location evidence="1">Cytoplasm</location>
    </subcellularLocation>
</comment>
<dbReference type="KEGG" id="sre:PTSG_13008"/>
<evidence type="ECO:0000259" key="4">
    <source>
        <dbReference type="PROSITE" id="PS50945"/>
    </source>
</evidence>
<evidence type="ECO:0000313" key="6">
    <source>
        <dbReference type="Proteomes" id="UP000007799"/>
    </source>
</evidence>
<feature type="compositionally biased region" description="Polar residues" evidence="3">
    <location>
        <begin position="160"/>
        <end position="171"/>
    </location>
</feature>
<organism evidence="6">
    <name type="scientific">Salpingoeca rosetta (strain ATCC 50818 / BSB-021)</name>
    <dbReference type="NCBI Taxonomy" id="946362"/>
    <lineage>
        <taxon>Eukaryota</taxon>
        <taxon>Choanoflagellata</taxon>
        <taxon>Craspedida</taxon>
        <taxon>Salpingoecidae</taxon>
        <taxon>Salpingoeca</taxon>
    </lineage>
</organism>
<dbReference type="GO" id="GO:0048268">
    <property type="term" value="P:clathrin coat assembly"/>
    <property type="evidence" value="ECO:0007669"/>
    <property type="project" value="TreeGrafter"/>
</dbReference>
<dbReference type="GO" id="GO:0035615">
    <property type="term" value="F:clathrin adaptor activity"/>
    <property type="evidence" value="ECO:0007669"/>
    <property type="project" value="TreeGrafter"/>
</dbReference>
<keyword evidence="6" id="KW-1185">Reference proteome</keyword>
<dbReference type="GeneID" id="16069110"/>
<dbReference type="GO" id="GO:0006897">
    <property type="term" value="P:endocytosis"/>
    <property type="evidence" value="ECO:0007669"/>
    <property type="project" value="InterPro"/>
</dbReference>
<dbReference type="STRING" id="946362.F2UQQ4"/>
<dbReference type="SMART" id="SM00307">
    <property type="entry name" value="ILWEQ"/>
    <property type="match status" value="1"/>
</dbReference>
<dbReference type="InterPro" id="IPR035964">
    <property type="entry name" value="I/LWEQ_dom_sf"/>
</dbReference>
<gene>
    <name evidence="5" type="ORF">PTSG_13008</name>
</gene>
<dbReference type="OrthoDB" id="8178130at2759"/>
<proteinExistence type="predicted"/>
<feature type="region of interest" description="Disordered" evidence="3">
    <location>
        <begin position="331"/>
        <end position="352"/>
    </location>
</feature>
<dbReference type="Proteomes" id="UP000007799">
    <property type="component" value="Unassembled WGS sequence"/>
</dbReference>
<dbReference type="AlphaFoldDB" id="F2UQQ4"/>
<dbReference type="PROSITE" id="PS50945">
    <property type="entry name" value="I_LWEQ"/>
    <property type="match status" value="1"/>
</dbReference>
<dbReference type="GO" id="GO:0030864">
    <property type="term" value="C:cortical actin cytoskeleton"/>
    <property type="evidence" value="ECO:0007669"/>
    <property type="project" value="TreeGrafter"/>
</dbReference>
<evidence type="ECO:0000256" key="2">
    <source>
        <dbReference type="ARBA" id="ARBA00022490"/>
    </source>
</evidence>
<dbReference type="InParanoid" id="F2UQQ4"/>
<sequence length="802" mass="90006">MSLIRRQLNKLQEDGSLKNVLLELKHSAKSLNALINSDTRLLSGLEYWAKRQSPPISEFVKKMKASESELVSSFQQYLQGYEEYCKQWQDILEERRELRSVVHSHHKAEKAVRSAERHVKSAQRKEGRRQRREEKLLLQRQQQQRQYGSDASHMDGGDSDTFQSDASSSNETPPTSAPNSAPTSAPSSTPTSATASPRVPRKRHGSSELGIVEEDLAVKTEHEQSLRKRMHAKRLEVEQQIHDDLRSAYLNLARHRMNLLRTCANMVQHMAETAVTLPDVESIQSESEKGDKAIFVYAQHQDMHAPGVDTIWHRGHEFKAALDRERESARRAIESEKSTRDRQQRQMETTHELEKGSLQEQLFALQHEHQQLLARLKATSEKSEVSAQDAQDQLALMTSQLSSCQASVDRMCVDDVNIVLASTQSTMEADVLTAAVSDVTATTFLAQELGTPRSRDELGRKLAGFVRQYAITVRACQGALTQLSMGDAEACMGDVRNTYEAVDAFVKEAHERLSDMRGASENFGAVSAPRVDDVCSRLNAVYQRLERASDQRKEVPAHLTEEVGRAHAAVKDAIASMEDLKAIAQRSNEQLQSRNEAIVKSAVFVLESVESLINTITTLKKQVRETTDGTTISTLRAHRWFGALEAVVSAVLDTLPVWLECLRQFLTDGTQFERLQVSVRNLAASSAQLIILIQTSMTSEEARTTETMHDVRRNSRTLTTASHELIDALRAVNSYNLARAMVEDAAQLNEVQLKRLVMDSQVEALRLEQALDEERGKLAQLRRMLADQGGHMSEPEDDMDAI</sequence>
<feature type="compositionally biased region" description="Basic and acidic residues" evidence="3">
    <location>
        <begin position="109"/>
        <end position="137"/>
    </location>
</feature>
<keyword evidence="2" id="KW-0963">Cytoplasm</keyword>
<evidence type="ECO:0000256" key="3">
    <source>
        <dbReference type="SAM" id="MobiDB-lite"/>
    </source>
</evidence>
<name>F2UQQ4_SALR5</name>
<dbReference type="GO" id="GO:0032051">
    <property type="term" value="F:clathrin light chain binding"/>
    <property type="evidence" value="ECO:0007669"/>
    <property type="project" value="TreeGrafter"/>
</dbReference>
<dbReference type="SUPFAM" id="SSF109885">
    <property type="entry name" value="I/LWEQ domain"/>
    <property type="match status" value="1"/>
</dbReference>
<evidence type="ECO:0000256" key="1">
    <source>
        <dbReference type="ARBA" id="ARBA00004496"/>
    </source>
</evidence>
<dbReference type="GO" id="GO:0051015">
    <property type="term" value="F:actin filament binding"/>
    <property type="evidence" value="ECO:0007669"/>
    <property type="project" value="TreeGrafter"/>
</dbReference>
<dbReference type="GO" id="GO:0030136">
    <property type="term" value="C:clathrin-coated vesicle"/>
    <property type="evidence" value="ECO:0007669"/>
    <property type="project" value="TreeGrafter"/>
</dbReference>
<reference evidence="5" key="1">
    <citation type="submission" date="2009-08" db="EMBL/GenBank/DDBJ databases">
        <title>Annotation of Salpingoeca rosetta.</title>
        <authorList>
            <consortium name="The Broad Institute Genome Sequencing Platform"/>
            <person name="Russ C."/>
            <person name="Cuomo C."/>
            <person name="Burger G."/>
            <person name="Gray M.W."/>
            <person name="Holland P.W.H."/>
            <person name="King N."/>
            <person name="Lang F.B.F."/>
            <person name="Roger A.J."/>
            <person name="Ruiz-Trillo I."/>
            <person name="Young S.K."/>
            <person name="Zeng Q."/>
            <person name="Gargeya S."/>
            <person name="Alvarado L."/>
            <person name="Berlin A."/>
            <person name="Chapman S.B."/>
            <person name="Chen Z."/>
            <person name="Freedman E."/>
            <person name="Gellesch M."/>
            <person name="Goldberg J."/>
            <person name="Griggs A."/>
            <person name="Gujja S."/>
            <person name="Heilman E."/>
            <person name="Heiman D."/>
            <person name="Howarth C."/>
            <person name="Mehta T."/>
            <person name="Neiman D."/>
            <person name="Pearson M."/>
            <person name="Roberts A."/>
            <person name="Saif S."/>
            <person name="Shea T."/>
            <person name="Shenoy N."/>
            <person name="Sisk P."/>
            <person name="Stolte C."/>
            <person name="Sykes S."/>
            <person name="White J."/>
            <person name="Yandava C."/>
            <person name="Haas B."/>
            <person name="Nusbaum C."/>
            <person name="Birren B."/>
        </authorList>
    </citation>
    <scope>NUCLEOTIDE SEQUENCE [LARGE SCALE GENOMIC DNA]</scope>
    <source>
        <strain evidence="5">ATCC 50818</strain>
    </source>
</reference>
<dbReference type="InterPro" id="IPR030224">
    <property type="entry name" value="Sla2_fam"/>
</dbReference>
<evidence type="ECO:0000313" key="5">
    <source>
        <dbReference type="EMBL" id="EGD79959.1"/>
    </source>
</evidence>
<dbReference type="PANTHER" id="PTHR10407:SF15">
    <property type="entry name" value="HUNTINGTIN INTERACTING PROTEIN 1"/>
    <property type="match status" value="1"/>
</dbReference>